<dbReference type="InterPro" id="IPR000056">
    <property type="entry name" value="Ribul_P_3_epim-like"/>
</dbReference>
<dbReference type="Proteomes" id="UP000315589">
    <property type="component" value="Unassembled WGS sequence"/>
</dbReference>
<protein>
    <submittedName>
        <fullName evidence="3">Ribulose-phosphate 3-epimerase</fullName>
    </submittedName>
</protein>
<name>A0A554LMR4_9BACT</name>
<comment type="caution">
    <text evidence="3">The sequence shown here is derived from an EMBL/GenBank/DDBJ whole genome shotgun (WGS) entry which is preliminary data.</text>
</comment>
<proteinExistence type="predicted"/>
<evidence type="ECO:0000313" key="3">
    <source>
        <dbReference type="EMBL" id="TSC94185.1"/>
    </source>
</evidence>
<dbReference type="GO" id="GO:0016857">
    <property type="term" value="F:racemase and epimerase activity, acting on carbohydrates and derivatives"/>
    <property type="evidence" value="ECO:0007669"/>
    <property type="project" value="InterPro"/>
</dbReference>
<dbReference type="EMBL" id="VMGI01000001">
    <property type="protein sequence ID" value="TSC94185.1"/>
    <property type="molecule type" value="Genomic_DNA"/>
</dbReference>
<accession>A0A554LMR4</accession>
<dbReference type="GO" id="GO:0005975">
    <property type="term" value="P:carbohydrate metabolic process"/>
    <property type="evidence" value="ECO:0007669"/>
    <property type="project" value="InterPro"/>
</dbReference>
<organism evidence="3 4">
    <name type="scientific">Candidatus Berkelbacteria bacterium Licking1014_85</name>
    <dbReference type="NCBI Taxonomy" id="2017148"/>
    <lineage>
        <taxon>Bacteria</taxon>
        <taxon>Candidatus Berkelbacteria</taxon>
    </lineage>
</organism>
<evidence type="ECO:0000313" key="4">
    <source>
        <dbReference type="Proteomes" id="UP000315589"/>
    </source>
</evidence>
<dbReference type="InterPro" id="IPR011060">
    <property type="entry name" value="RibuloseP-bd_barrel"/>
</dbReference>
<evidence type="ECO:0000256" key="2">
    <source>
        <dbReference type="ARBA" id="ARBA00023235"/>
    </source>
</evidence>
<dbReference type="Gene3D" id="3.20.20.70">
    <property type="entry name" value="Aldolase class I"/>
    <property type="match status" value="1"/>
</dbReference>
<sequence>MKIIPSILTNDPSDLENKLQICADLGVDEIQLDICDADFVKNKTIYIKENLEILKKYSSRFNIQTHLMVKNIYRHISEAMLIPASMVFFHFEAVRRIWVDKTLRNVVKKGMTAGIALSPETPVDSFKKYLCEKNLSTILILTVNPGFYGSEFLPENLEKITRLRELGFKGKIGVDGGVSDKTIDIIRKYNPDFVCCGGYILESEKPLVQLDKLA</sequence>
<dbReference type="PANTHER" id="PTHR11749">
    <property type="entry name" value="RIBULOSE-5-PHOSPHATE-3-EPIMERASE"/>
    <property type="match status" value="1"/>
</dbReference>
<dbReference type="Pfam" id="PF00834">
    <property type="entry name" value="Ribul_P_3_epim"/>
    <property type="match status" value="1"/>
</dbReference>
<dbReference type="InterPro" id="IPR013785">
    <property type="entry name" value="Aldolase_TIM"/>
</dbReference>
<evidence type="ECO:0000256" key="1">
    <source>
        <dbReference type="ARBA" id="ARBA00022723"/>
    </source>
</evidence>
<gene>
    <name evidence="3" type="ORF">CEN91_6</name>
</gene>
<dbReference type="AlphaFoldDB" id="A0A554LMR4"/>
<keyword evidence="1" id="KW-0479">Metal-binding</keyword>
<dbReference type="GO" id="GO:0046872">
    <property type="term" value="F:metal ion binding"/>
    <property type="evidence" value="ECO:0007669"/>
    <property type="project" value="UniProtKB-KW"/>
</dbReference>
<dbReference type="SUPFAM" id="SSF51366">
    <property type="entry name" value="Ribulose-phoshate binding barrel"/>
    <property type="match status" value="1"/>
</dbReference>
<reference evidence="3 4" key="1">
    <citation type="submission" date="2017-07" db="EMBL/GenBank/DDBJ databases">
        <title>Mechanisms for carbon and nitrogen cycling indicate functional differentiation within the Candidate Phyla Radiation.</title>
        <authorList>
            <person name="Danczak R.E."/>
            <person name="Johnston M.D."/>
            <person name="Kenah C."/>
            <person name="Slattery M."/>
            <person name="Wrighton K.C."/>
            <person name="Wilkins M.J."/>
        </authorList>
    </citation>
    <scope>NUCLEOTIDE SEQUENCE [LARGE SCALE GENOMIC DNA]</scope>
    <source>
        <strain evidence="3">Licking1014_85</strain>
    </source>
</reference>
<keyword evidence="2" id="KW-0413">Isomerase</keyword>